<feature type="transmembrane region" description="Helical" evidence="1">
    <location>
        <begin position="434"/>
        <end position="455"/>
    </location>
</feature>
<evidence type="ECO:0000259" key="2">
    <source>
        <dbReference type="Pfam" id="PF01433"/>
    </source>
</evidence>
<dbReference type="SUPFAM" id="SSF55486">
    <property type="entry name" value="Metalloproteases ('zincins'), catalytic domain"/>
    <property type="match status" value="1"/>
</dbReference>
<name>A0ABV7FM53_9ALTE</name>
<feature type="transmembrane region" description="Helical" evidence="1">
    <location>
        <begin position="559"/>
        <end position="581"/>
    </location>
</feature>
<dbReference type="Gene3D" id="1.10.390.10">
    <property type="entry name" value="Neutral Protease Domain 2"/>
    <property type="match status" value="1"/>
</dbReference>
<dbReference type="Proteomes" id="UP001595478">
    <property type="component" value="Unassembled WGS sequence"/>
</dbReference>
<comment type="caution">
    <text evidence="3">The sequence shown here is derived from an EMBL/GenBank/DDBJ whole genome shotgun (WGS) entry which is preliminary data.</text>
</comment>
<dbReference type="EMBL" id="JBHRSW010000005">
    <property type="protein sequence ID" value="MFC3120481.1"/>
    <property type="molecule type" value="Genomic_DNA"/>
</dbReference>
<keyword evidence="1" id="KW-0472">Membrane</keyword>
<feature type="transmembrane region" description="Helical" evidence="1">
    <location>
        <begin position="175"/>
        <end position="195"/>
    </location>
</feature>
<sequence length="1189" mass="136690">MFAKMLIFEWRFYLKQPSFIVTSLLFFLLPFLSMSVEGVQLGTNTNVNFNSPFAIAQSMLIFAIFGMFLVVNFVGNTALRDQSANMDEILYCKPIPSLSYQLGRFFGSYLVVLTVFSMVPLGLVIGSLMPWIDQERMGAFNLMYFIQPFAAFSVTTMFVLSAIFYAAAIQFRNIMAVYLSALLMFIVYISIDVLLDAPDERYLLAVSDPFGVRTHFDLTRYWTPSERNTQMLGWHSEIFVNRFIWLAISISILLGFSRINQPMRLKEKQTKVTSEKTLVPKVLDAFVVNAKYTRGADVLQLFTRVELETRQIFLSPSFILLMIFCFISLFSQFLGPATFYGAESWPVTHIMISIIQNAFGLILMIILTFYTAEAVWRDHSVNMGEIVDSMPVKNSIFWLSKLIAVSLVILCVLMIGIVSAALYQFANGYFALELAQYFISLFYFYGLPLVYLCVLSFFIQVLSPNKYVGMLIFVAYMLLSFTFSQIGIEHNMFNFSLAPTLTYSDMNTYGWAMLSQHYYMLYWGALSLILAVFSHALWKRGSESKLAHRLQLLNYRLDGNGRFMIVVASIVFVGCATVIHYNTRVINKFETRTELFDRQAKYEKKYQAFEDADLPTVTAIDVNAAIFPKMRKMEVMAEIEIQNKTEHAIERFLINLPLHSYDIQFDFDGVNIELDDDDLNTAWFAFSEALQPGESVKGSVSLVRQHFGFKDRDEDVSLVKNGTFINNMQLLPVFGVNKALYLQDKHERRKRGLAPPKRAHRLENSERYSESFFGAHTGRIKFRARLSTSEEQIAIAPGKLKDYWVENGRNHFVYEMDKPMIPFFSISSADVEVKSTIHQGIEISVYYHRDHAWNIDTMIKAVKDAIDLYTEAFGPYQHSQLRIIEFPGYRNFAQSFANTVPYSETVGFISDLRDKNVIDPVYYVTAHEVAHQWFGHQMVPANVQGGPVLTESLAQYAALLVMQKNYGETKIREFLRYELDEYLRGRTRESIEEMPLLRVENQDYIHYKKGAIVFTAIADRIGIDSLNRALFNLLERFKCADSVYPTTLDLLQEIKAHAAFLHHDFIDQQFKQITLYDISISDASASKIKDNRYRVNMSIDAKQLIVSGNGDEQSQAFDDFVDILVFDSDPDDFAGNQTVLYRKKHRLNEGSNIITFELDKQPVYVAVDPFIRFIDRESRDNVFKTENSL</sequence>
<feature type="transmembrane region" description="Helical" evidence="1">
    <location>
        <begin position="144"/>
        <end position="168"/>
    </location>
</feature>
<feature type="domain" description="Peptidase M1 membrane alanine aminopeptidase" evidence="2">
    <location>
        <begin position="862"/>
        <end position="1053"/>
    </location>
</feature>
<feature type="transmembrane region" description="Helical" evidence="1">
    <location>
        <begin position="109"/>
        <end position="132"/>
    </location>
</feature>
<keyword evidence="4" id="KW-1185">Reference proteome</keyword>
<gene>
    <name evidence="3" type="ORF">ACFOHL_02500</name>
</gene>
<organism evidence="3 4">
    <name type="scientific">Agaribacter flavus</name>
    <dbReference type="NCBI Taxonomy" id="1902781"/>
    <lineage>
        <taxon>Bacteria</taxon>
        <taxon>Pseudomonadati</taxon>
        <taxon>Pseudomonadota</taxon>
        <taxon>Gammaproteobacteria</taxon>
        <taxon>Alteromonadales</taxon>
        <taxon>Alteromonadaceae</taxon>
        <taxon>Agaribacter</taxon>
    </lineage>
</organism>
<keyword evidence="3" id="KW-0645">Protease</keyword>
<feature type="transmembrane region" description="Helical" evidence="1">
    <location>
        <begin position="238"/>
        <end position="256"/>
    </location>
</feature>
<evidence type="ECO:0000313" key="3">
    <source>
        <dbReference type="EMBL" id="MFC3120481.1"/>
    </source>
</evidence>
<dbReference type="InterPro" id="IPR014782">
    <property type="entry name" value="Peptidase_M1_dom"/>
</dbReference>
<feature type="transmembrane region" description="Helical" evidence="1">
    <location>
        <begin position="396"/>
        <end position="422"/>
    </location>
</feature>
<protein>
    <submittedName>
        <fullName evidence="3">M1 family aminopeptidase</fullName>
    </submittedName>
</protein>
<keyword evidence="1" id="KW-0812">Transmembrane</keyword>
<dbReference type="GO" id="GO:0004177">
    <property type="term" value="F:aminopeptidase activity"/>
    <property type="evidence" value="ECO:0007669"/>
    <property type="project" value="UniProtKB-KW"/>
</dbReference>
<proteinExistence type="predicted"/>
<dbReference type="InterPro" id="IPR027268">
    <property type="entry name" value="Peptidase_M4/M1_CTD_sf"/>
</dbReference>
<evidence type="ECO:0000256" key="1">
    <source>
        <dbReference type="SAM" id="Phobius"/>
    </source>
</evidence>
<feature type="transmembrane region" description="Helical" evidence="1">
    <location>
        <begin position="519"/>
        <end position="538"/>
    </location>
</feature>
<feature type="transmembrane region" description="Helical" evidence="1">
    <location>
        <begin position="312"/>
        <end position="334"/>
    </location>
</feature>
<dbReference type="Pfam" id="PF01433">
    <property type="entry name" value="Peptidase_M1"/>
    <property type="match status" value="1"/>
</dbReference>
<feature type="transmembrane region" description="Helical" evidence="1">
    <location>
        <begin position="467"/>
        <end position="488"/>
    </location>
</feature>
<feature type="transmembrane region" description="Helical" evidence="1">
    <location>
        <begin position="354"/>
        <end position="376"/>
    </location>
</feature>
<reference evidence="4" key="1">
    <citation type="journal article" date="2019" name="Int. J. Syst. Evol. Microbiol.">
        <title>The Global Catalogue of Microorganisms (GCM) 10K type strain sequencing project: providing services to taxonomists for standard genome sequencing and annotation.</title>
        <authorList>
            <consortium name="The Broad Institute Genomics Platform"/>
            <consortium name="The Broad Institute Genome Sequencing Center for Infectious Disease"/>
            <person name="Wu L."/>
            <person name="Ma J."/>
        </authorList>
    </citation>
    <scope>NUCLEOTIDE SEQUENCE [LARGE SCALE GENOMIC DNA]</scope>
    <source>
        <strain evidence="4">KCTC 52473</strain>
    </source>
</reference>
<evidence type="ECO:0000313" key="4">
    <source>
        <dbReference type="Proteomes" id="UP001595478"/>
    </source>
</evidence>
<keyword evidence="3" id="KW-0031">Aminopeptidase</keyword>
<accession>A0ABV7FM53</accession>
<keyword evidence="1" id="KW-1133">Transmembrane helix</keyword>
<feature type="transmembrane region" description="Helical" evidence="1">
    <location>
        <begin position="54"/>
        <end position="74"/>
    </location>
</feature>
<keyword evidence="3" id="KW-0378">Hydrolase</keyword>
<dbReference type="RefSeq" id="WP_376918623.1">
    <property type="nucleotide sequence ID" value="NZ_JBHRSW010000005.1"/>
</dbReference>